<protein>
    <submittedName>
        <fullName evidence="1">Uncharacterized protein</fullName>
    </submittedName>
</protein>
<evidence type="ECO:0000313" key="2">
    <source>
        <dbReference type="Proteomes" id="UP001158050"/>
    </source>
</evidence>
<name>A0ABY1R390_9FLAO</name>
<gene>
    <name evidence="1" type="ORF">SAMN05421679_104337</name>
</gene>
<accession>A0ABY1R390</accession>
<dbReference type="Proteomes" id="UP001158050">
    <property type="component" value="Unassembled WGS sequence"/>
</dbReference>
<reference evidence="1 2" key="1">
    <citation type="submission" date="2017-05" db="EMBL/GenBank/DDBJ databases">
        <authorList>
            <person name="Varghese N."/>
            <person name="Submissions S."/>
        </authorList>
    </citation>
    <scope>NUCLEOTIDE SEQUENCE [LARGE SCALE GENOMIC DNA]</scope>
    <source>
        <strain evidence="1 2">DSM 18015</strain>
    </source>
</reference>
<evidence type="ECO:0000313" key="1">
    <source>
        <dbReference type="EMBL" id="SMP93230.1"/>
    </source>
</evidence>
<organism evidence="1 2">
    <name type="scientific">Epilithonimonas pallida</name>
    <dbReference type="NCBI Taxonomy" id="373671"/>
    <lineage>
        <taxon>Bacteria</taxon>
        <taxon>Pseudomonadati</taxon>
        <taxon>Bacteroidota</taxon>
        <taxon>Flavobacteriia</taxon>
        <taxon>Flavobacteriales</taxon>
        <taxon>Weeksellaceae</taxon>
        <taxon>Chryseobacterium group</taxon>
        <taxon>Epilithonimonas</taxon>
    </lineage>
</organism>
<dbReference type="PROSITE" id="PS51257">
    <property type="entry name" value="PROKAR_LIPOPROTEIN"/>
    <property type="match status" value="1"/>
</dbReference>
<keyword evidence="2" id="KW-1185">Reference proteome</keyword>
<dbReference type="EMBL" id="FXUO01000004">
    <property type="protein sequence ID" value="SMP93230.1"/>
    <property type="molecule type" value="Genomic_DNA"/>
</dbReference>
<sequence>MRLRNSSVMKKILIAFLLTVSCFYFGQTNIQMDRFSFRKTNSNWGAWQTTKASVKLDTEFLMVIINYGKNQETYTIMSSEPTRHTGNTLLQAWHCIDSHGNKCLVILGIGKDKKRTTMLNIMYDEDEYRLAGYLQ</sequence>
<comment type="caution">
    <text evidence="1">The sequence shown here is derived from an EMBL/GenBank/DDBJ whole genome shotgun (WGS) entry which is preliminary data.</text>
</comment>
<proteinExistence type="predicted"/>